<accession>A0ACA9RVU8</accession>
<comment type="caution">
    <text evidence="1">The sequence shown here is derived from an EMBL/GenBank/DDBJ whole genome shotgun (WGS) entry which is preliminary data.</text>
</comment>
<name>A0ACA9RVU8_9GLOM</name>
<gene>
    <name evidence="1" type="ORF">RPERSI_LOCUS23459</name>
</gene>
<evidence type="ECO:0000313" key="1">
    <source>
        <dbReference type="EMBL" id="CAG8812096.1"/>
    </source>
</evidence>
<feature type="non-terminal residue" evidence="1">
    <location>
        <position position="59"/>
    </location>
</feature>
<dbReference type="EMBL" id="CAJVQC010073213">
    <property type="protein sequence ID" value="CAG8812096.1"/>
    <property type="molecule type" value="Genomic_DNA"/>
</dbReference>
<keyword evidence="2" id="KW-1185">Reference proteome</keyword>
<proteinExistence type="predicted"/>
<protein>
    <submittedName>
        <fullName evidence="1">25963_t:CDS:1</fullName>
    </submittedName>
</protein>
<dbReference type="Proteomes" id="UP000789920">
    <property type="component" value="Unassembled WGS sequence"/>
</dbReference>
<organism evidence="1 2">
    <name type="scientific">Racocetra persica</name>
    <dbReference type="NCBI Taxonomy" id="160502"/>
    <lineage>
        <taxon>Eukaryota</taxon>
        <taxon>Fungi</taxon>
        <taxon>Fungi incertae sedis</taxon>
        <taxon>Mucoromycota</taxon>
        <taxon>Glomeromycotina</taxon>
        <taxon>Glomeromycetes</taxon>
        <taxon>Diversisporales</taxon>
        <taxon>Gigasporaceae</taxon>
        <taxon>Racocetra</taxon>
    </lineage>
</organism>
<evidence type="ECO:0000313" key="2">
    <source>
        <dbReference type="Proteomes" id="UP000789920"/>
    </source>
</evidence>
<sequence length="59" mass="6815">MNHLVKKNEVGVEIEKYYYQNGIDIAKGENKITICCSNMNHLEISVKKNEVGVEIEKYI</sequence>
<reference evidence="1" key="1">
    <citation type="submission" date="2021-06" db="EMBL/GenBank/DDBJ databases">
        <authorList>
            <person name="Kallberg Y."/>
            <person name="Tangrot J."/>
            <person name="Rosling A."/>
        </authorList>
    </citation>
    <scope>NUCLEOTIDE SEQUENCE</scope>
    <source>
        <strain evidence="1">MA461A</strain>
    </source>
</reference>